<dbReference type="PANTHER" id="PTHR21090">
    <property type="entry name" value="AROM/DEHYDROQUINATE SYNTHASE"/>
    <property type="match status" value="1"/>
</dbReference>
<feature type="non-terminal residue" evidence="3">
    <location>
        <position position="1"/>
    </location>
</feature>
<feature type="domain" description="Enolpyruvate transferase" evidence="2">
    <location>
        <begin position="2"/>
        <end position="63"/>
    </location>
</feature>
<evidence type="ECO:0000259" key="2">
    <source>
        <dbReference type="Pfam" id="PF00275"/>
    </source>
</evidence>
<dbReference type="InterPro" id="IPR001986">
    <property type="entry name" value="Enolpyruvate_Tfrase_dom"/>
</dbReference>
<proteinExistence type="predicted"/>
<comment type="caution">
    <text evidence="3">The sequence shown here is derived from an EMBL/GenBank/DDBJ whole genome shotgun (WGS) entry which is preliminary data.</text>
</comment>
<evidence type="ECO:0000256" key="1">
    <source>
        <dbReference type="ARBA" id="ARBA00022679"/>
    </source>
</evidence>
<dbReference type="InterPro" id="IPR013792">
    <property type="entry name" value="RNA3'P_cycl/enolpyr_Trfase_a/b"/>
</dbReference>
<dbReference type="AlphaFoldDB" id="A0A9D1NVN8"/>
<dbReference type="InterPro" id="IPR036968">
    <property type="entry name" value="Enolpyruvate_Tfrase_sf"/>
</dbReference>
<dbReference type="Gene3D" id="3.65.10.10">
    <property type="entry name" value="Enolpyruvate transferase domain"/>
    <property type="match status" value="1"/>
</dbReference>
<reference evidence="3" key="2">
    <citation type="journal article" date="2021" name="PeerJ">
        <title>Extensive microbial diversity within the chicken gut microbiome revealed by metagenomics and culture.</title>
        <authorList>
            <person name="Gilroy R."/>
            <person name="Ravi A."/>
            <person name="Getino M."/>
            <person name="Pursley I."/>
            <person name="Horton D.L."/>
            <person name="Alikhan N.F."/>
            <person name="Baker D."/>
            <person name="Gharbi K."/>
            <person name="Hall N."/>
            <person name="Watson M."/>
            <person name="Adriaenssens E.M."/>
            <person name="Foster-Nyarko E."/>
            <person name="Jarju S."/>
            <person name="Secka A."/>
            <person name="Antonio M."/>
            <person name="Oren A."/>
            <person name="Chaudhuri R.R."/>
            <person name="La Ragione R."/>
            <person name="Hildebrand F."/>
            <person name="Pallen M.J."/>
        </authorList>
    </citation>
    <scope>NUCLEOTIDE SEQUENCE</scope>
    <source>
        <strain evidence="3">ChiBcec2-4451</strain>
    </source>
</reference>
<evidence type="ECO:0000313" key="4">
    <source>
        <dbReference type="Proteomes" id="UP000886723"/>
    </source>
</evidence>
<dbReference type="EMBL" id="DVON01000203">
    <property type="protein sequence ID" value="HIV13402.1"/>
    <property type="molecule type" value="Genomic_DNA"/>
</dbReference>
<dbReference type="GO" id="GO:0003866">
    <property type="term" value="F:3-phosphoshikimate 1-carboxyvinyltransferase activity"/>
    <property type="evidence" value="ECO:0007669"/>
    <property type="project" value="UniProtKB-EC"/>
</dbReference>
<reference evidence="3" key="1">
    <citation type="submission" date="2020-10" db="EMBL/GenBank/DDBJ databases">
        <authorList>
            <person name="Gilroy R."/>
        </authorList>
    </citation>
    <scope>NUCLEOTIDE SEQUENCE</scope>
    <source>
        <strain evidence="3">ChiBcec2-4451</strain>
    </source>
</reference>
<dbReference type="Pfam" id="PF00275">
    <property type="entry name" value="EPSP_synthase"/>
    <property type="match status" value="1"/>
</dbReference>
<name>A0A9D1NVN8_9FIRM</name>
<dbReference type="PANTHER" id="PTHR21090:SF5">
    <property type="entry name" value="PENTAFUNCTIONAL AROM POLYPEPTIDE"/>
    <property type="match status" value="1"/>
</dbReference>
<protein>
    <submittedName>
        <fullName evidence="3">3-phosphoshikimate 1-carboxyvinyltransferase</fullName>
        <ecNumber evidence="3">2.5.1.19</ecNumber>
    </submittedName>
</protein>
<accession>A0A9D1NVN8</accession>
<sequence length="68" mass="7437">IEGTEDGMIIRGGRPLTGAVIDSRLDHRIAMSFAIAGLAAEGVTTIRRSDCVDISYPGFFRDLEKLQR</sequence>
<organism evidence="3 4">
    <name type="scientific">Candidatus Pullilachnospira stercoravium</name>
    <dbReference type="NCBI Taxonomy" id="2840913"/>
    <lineage>
        <taxon>Bacteria</taxon>
        <taxon>Bacillati</taxon>
        <taxon>Bacillota</taxon>
        <taxon>Clostridia</taxon>
        <taxon>Lachnospirales</taxon>
        <taxon>Lachnospiraceae</taxon>
        <taxon>Lachnospiraceae incertae sedis</taxon>
        <taxon>Candidatus Pullilachnospira</taxon>
    </lineage>
</organism>
<dbReference type="EC" id="2.5.1.19" evidence="3"/>
<evidence type="ECO:0000313" key="3">
    <source>
        <dbReference type="EMBL" id="HIV13402.1"/>
    </source>
</evidence>
<dbReference type="SUPFAM" id="SSF55205">
    <property type="entry name" value="EPT/RTPC-like"/>
    <property type="match status" value="1"/>
</dbReference>
<dbReference type="Proteomes" id="UP000886723">
    <property type="component" value="Unassembled WGS sequence"/>
</dbReference>
<dbReference type="GO" id="GO:0009423">
    <property type="term" value="P:chorismate biosynthetic process"/>
    <property type="evidence" value="ECO:0007669"/>
    <property type="project" value="TreeGrafter"/>
</dbReference>
<keyword evidence="1 3" id="KW-0808">Transferase</keyword>
<gene>
    <name evidence="3" type="ORF">IAA63_09730</name>
</gene>